<dbReference type="Proteomes" id="UP000191039">
    <property type="component" value="Unassembled WGS sequence"/>
</dbReference>
<evidence type="ECO:0000313" key="5">
    <source>
        <dbReference type="Proteomes" id="UP000220340"/>
    </source>
</evidence>
<protein>
    <submittedName>
        <fullName evidence="3">50S ribosomal protein L12</fullName>
    </submittedName>
</protein>
<dbReference type="GO" id="GO:0003735">
    <property type="term" value="F:structural constituent of ribosome"/>
    <property type="evidence" value="ECO:0007669"/>
    <property type="project" value="InterPro"/>
</dbReference>
<feature type="domain" description="Large ribosomal subunit protein bL12 C-terminal" evidence="1">
    <location>
        <begin position="64"/>
        <end position="92"/>
    </location>
</feature>
<evidence type="ECO:0000259" key="1">
    <source>
        <dbReference type="Pfam" id="PF00542"/>
    </source>
</evidence>
<keyword evidence="3" id="KW-0689">Ribosomal protein</keyword>
<evidence type="ECO:0000313" key="4">
    <source>
        <dbReference type="Proteomes" id="UP000191039"/>
    </source>
</evidence>
<sequence>MGLFGGSDEDLRRRVQELERRVIALERALGSGPRPTGELTEAPGVEILKPQSGVSDLVRQLAIRGDKIAAIKLLRDETGLGLREAKDVVDGLA</sequence>
<keyword evidence="5" id="KW-1185">Reference proteome</keyword>
<dbReference type="RefSeq" id="WP_073858340.1">
    <property type="nucleotide sequence ID" value="NZ_BAAATC010000001.1"/>
</dbReference>
<gene>
    <name evidence="2" type="ORF">BV510_28930</name>
    <name evidence="3" type="ORF">CRI78_11925</name>
</gene>
<proteinExistence type="predicted"/>
<keyword evidence="3" id="KW-0687">Ribonucleoprotein</keyword>
<name>A0A1Q4H8M2_9MYCO</name>
<organism evidence="2 4">
    <name type="scientific">Mycolicibacterium diernhoferi</name>
    <dbReference type="NCBI Taxonomy" id="1801"/>
    <lineage>
        <taxon>Bacteria</taxon>
        <taxon>Bacillati</taxon>
        <taxon>Actinomycetota</taxon>
        <taxon>Actinomycetes</taxon>
        <taxon>Mycobacteriales</taxon>
        <taxon>Mycobacteriaceae</taxon>
        <taxon>Mycolicibacterium</taxon>
    </lineage>
</organism>
<reference evidence="2 4" key="1">
    <citation type="submission" date="2016-09" db="EMBL/GenBank/DDBJ databases">
        <title>genome sequences of unsequenced Mycobacteria.</title>
        <authorList>
            <person name="Greninger A.L."/>
            <person name="Jerome K.R."/>
            <person name="Mcnair B."/>
            <person name="Wallis C."/>
            <person name="Fang F."/>
        </authorList>
    </citation>
    <scope>NUCLEOTIDE SEQUENCE [LARGE SCALE GENOMIC DNA]</scope>
    <source>
        <strain evidence="2 4">BM1</strain>
    </source>
</reference>
<accession>A0A1Q4H8M2</accession>
<dbReference type="OrthoDB" id="3298842at2"/>
<dbReference type="InterPro" id="IPR014719">
    <property type="entry name" value="Ribosomal_bL12_C/ClpS-like"/>
</dbReference>
<evidence type="ECO:0000313" key="3">
    <source>
        <dbReference type="EMBL" id="PEG54305.1"/>
    </source>
</evidence>
<dbReference type="Gene3D" id="3.30.1390.10">
    <property type="match status" value="1"/>
</dbReference>
<dbReference type="GO" id="GO:0005840">
    <property type="term" value="C:ribosome"/>
    <property type="evidence" value="ECO:0007669"/>
    <property type="project" value="UniProtKB-KW"/>
</dbReference>
<comment type="caution">
    <text evidence="2">The sequence shown here is derived from an EMBL/GenBank/DDBJ whole genome shotgun (WGS) entry which is preliminary data.</text>
</comment>
<dbReference type="InterPro" id="IPR013823">
    <property type="entry name" value="Ribosomal_bL12_C"/>
</dbReference>
<dbReference type="SUPFAM" id="SSF54736">
    <property type="entry name" value="ClpS-like"/>
    <property type="match status" value="1"/>
</dbReference>
<evidence type="ECO:0000313" key="2">
    <source>
        <dbReference type="EMBL" id="OPE45167.1"/>
    </source>
</evidence>
<dbReference type="Pfam" id="PF00542">
    <property type="entry name" value="Ribosomal_L12"/>
    <property type="match status" value="1"/>
</dbReference>
<dbReference type="EMBL" id="MIJD01000539">
    <property type="protein sequence ID" value="OPE45167.1"/>
    <property type="molecule type" value="Genomic_DNA"/>
</dbReference>
<dbReference type="EMBL" id="PDCR01000013">
    <property type="protein sequence ID" value="PEG54305.1"/>
    <property type="molecule type" value="Genomic_DNA"/>
</dbReference>
<reference evidence="3 5" key="2">
    <citation type="submission" date="2017-10" db="EMBL/GenBank/DDBJ databases">
        <title>The new phylogeny of genus Mycobacterium.</title>
        <authorList>
            <person name="Tortoli E."/>
            <person name="Trovato A."/>
            <person name="Cirillo D.M."/>
        </authorList>
    </citation>
    <scope>NUCLEOTIDE SEQUENCE [LARGE SCALE GENOMIC DNA]</scope>
    <source>
        <strain evidence="3 5">IP141170001</strain>
    </source>
</reference>
<dbReference type="STRING" id="1801.BRW64_20745"/>
<dbReference type="AlphaFoldDB" id="A0A1Q4H8M2"/>
<dbReference type="GO" id="GO:0006412">
    <property type="term" value="P:translation"/>
    <property type="evidence" value="ECO:0007669"/>
    <property type="project" value="InterPro"/>
</dbReference>
<dbReference type="Proteomes" id="UP000220340">
    <property type="component" value="Unassembled WGS sequence"/>
</dbReference>